<dbReference type="SUPFAM" id="SSF53448">
    <property type="entry name" value="Nucleotide-diphospho-sugar transferases"/>
    <property type="match status" value="1"/>
</dbReference>
<dbReference type="EMBL" id="PSYR01000002">
    <property type="protein sequence ID" value="RCN57088.1"/>
    <property type="molecule type" value="Genomic_DNA"/>
</dbReference>
<dbReference type="EC" id="2.7.7.23" evidence="18"/>
<feature type="binding site" evidence="18">
    <location>
        <position position="382"/>
    </location>
    <ligand>
        <name>acetyl-CoA</name>
        <dbReference type="ChEBI" id="CHEBI:57288"/>
    </ligand>
</feature>
<name>A0A1C2G359_9GAMM</name>
<sequence>MQAPAPSLEIIVLAAGQGRRMASALPKVLHTLAGRPLLAHVLDTATALAPRAIHVVYGHGGEHVRAAFPNAPLDWVLQAEPRGTGDAVRCALPRLAEDALTLVLLGDVPLITPDTLKTLCARATAGLALLTFEAAHENQYGRIVRDDQGRVVRIVEWRDADDAQRALREVNSGVLAAPAAYLRRWIPRLSAANAQGELYLTDAIALAVADGVPVATASPEHVTEVEGVNSRADLAILERAFQERQAAALMAAGVQLMDPRRLDVRGLLIAGRDVQIDVNCVFEGRVELADDVRIGAHCVIRNSRIARGARIEAQTIIDGAEVGPECVVGPFARLRPGTVLGGRARVGNFVEVKAARVGPDTKINHLSYVGDAMIGQGVNIGAGVITCNYDGARKHRTIIGDHAFIGSDTQLVAPVEIGAGATIGAGSTVTKDAPAGELTLSRAVQKTVSGWRRPEKQARPDKE</sequence>
<feature type="binding site" evidence="18">
    <location>
        <position position="156"/>
    </location>
    <ligand>
        <name>UDP-N-acetyl-alpha-D-glucosamine</name>
        <dbReference type="ChEBI" id="CHEBI:57705"/>
    </ligand>
</feature>
<dbReference type="UniPathway" id="UPA00973"/>
<evidence type="ECO:0000256" key="4">
    <source>
        <dbReference type="ARBA" id="ARBA00022490"/>
    </source>
</evidence>
<evidence type="ECO:0000256" key="8">
    <source>
        <dbReference type="ARBA" id="ARBA00022737"/>
    </source>
</evidence>
<feature type="binding site" evidence="18">
    <location>
        <begin position="83"/>
        <end position="84"/>
    </location>
    <ligand>
        <name>UDP-N-acetyl-alpha-D-glucosamine</name>
        <dbReference type="ChEBI" id="CHEBI:57705"/>
    </ligand>
</feature>
<dbReference type="SUPFAM" id="SSF51161">
    <property type="entry name" value="Trimeric LpxA-like enzymes"/>
    <property type="match status" value="1"/>
</dbReference>
<dbReference type="CDD" id="cd02540">
    <property type="entry name" value="GT2_GlmU_N_bac"/>
    <property type="match status" value="1"/>
</dbReference>
<dbReference type="Proteomes" id="UP000253250">
    <property type="component" value="Unassembled WGS sequence"/>
</dbReference>
<feature type="binding site" evidence="18">
    <location>
        <position position="141"/>
    </location>
    <ligand>
        <name>UDP-N-acetyl-alpha-D-glucosamine</name>
        <dbReference type="ChEBI" id="CHEBI:57705"/>
    </ligand>
</feature>
<feature type="binding site" evidence="18">
    <location>
        <begin position="13"/>
        <end position="16"/>
    </location>
    <ligand>
        <name>UDP-N-acetyl-alpha-D-glucosamine</name>
        <dbReference type="ChEBI" id="CHEBI:57705"/>
    </ligand>
</feature>
<dbReference type="GO" id="GO:0071555">
    <property type="term" value="P:cell wall organization"/>
    <property type="evidence" value="ECO:0007669"/>
    <property type="project" value="UniProtKB-KW"/>
</dbReference>
<comment type="pathway">
    <text evidence="18">Bacterial outer membrane biogenesis; LPS lipid A biosynthesis.</text>
</comment>
<comment type="similarity">
    <text evidence="2 18">In the C-terminal section; belongs to the transferase hexapeptide repeat family.</text>
</comment>
<evidence type="ECO:0000256" key="10">
    <source>
        <dbReference type="ARBA" id="ARBA00022960"/>
    </source>
</evidence>
<comment type="catalytic activity">
    <reaction evidence="15 18">
        <text>alpha-D-glucosamine 1-phosphate + acetyl-CoA = N-acetyl-alpha-D-glucosamine 1-phosphate + CoA + H(+)</text>
        <dbReference type="Rhea" id="RHEA:13725"/>
        <dbReference type="ChEBI" id="CHEBI:15378"/>
        <dbReference type="ChEBI" id="CHEBI:57287"/>
        <dbReference type="ChEBI" id="CHEBI:57288"/>
        <dbReference type="ChEBI" id="CHEBI:57776"/>
        <dbReference type="ChEBI" id="CHEBI:58516"/>
        <dbReference type="EC" id="2.3.1.157"/>
    </reaction>
</comment>
<dbReference type="InterPro" id="IPR011004">
    <property type="entry name" value="Trimer_LpxA-like_sf"/>
</dbReference>
<keyword evidence="12 18" id="KW-0511">Multifunctional enzyme</keyword>
<keyword evidence="13 18" id="KW-0012">Acyltransferase</keyword>
<keyword evidence="10 18" id="KW-0133">Cell shape</keyword>
<dbReference type="GO" id="GO:0000902">
    <property type="term" value="P:cell morphogenesis"/>
    <property type="evidence" value="ECO:0007669"/>
    <property type="project" value="UniProtKB-UniRule"/>
</dbReference>
<dbReference type="GO" id="GO:0005737">
    <property type="term" value="C:cytoplasm"/>
    <property type="evidence" value="ECO:0007669"/>
    <property type="project" value="UniProtKB-SubCell"/>
</dbReference>
<dbReference type="Pfam" id="PF00132">
    <property type="entry name" value="Hexapep"/>
    <property type="match status" value="1"/>
</dbReference>
<evidence type="ECO:0000256" key="13">
    <source>
        <dbReference type="ARBA" id="ARBA00023315"/>
    </source>
</evidence>
<dbReference type="InterPro" id="IPR005882">
    <property type="entry name" value="Bifunctional_GlmU"/>
</dbReference>
<feature type="region of interest" description="Linker" evidence="18">
    <location>
        <begin position="232"/>
        <end position="252"/>
    </location>
</feature>
<feature type="binding site" evidence="18">
    <location>
        <position position="407"/>
    </location>
    <ligand>
        <name>acetyl-CoA</name>
        <dbReference type="ChEBI" id="CHEBI:57288"/>
    </ligand>
</feature>
<comment type="caution">
    <text evidence="18">Lacks conserved residue(s) required for the propagation of feature annotation.</text>
</comment>
<proteinExistence type="inferred from homology"/>
<comment type="pathway">
    <text evidence="18">Nucleotide-sugar biosynthesis; UDP-N-acetyl-alpha-D-glucosamine biosynthesis; UDP-N-acetyl-alpha-D-glucosamine from N-acetyl-alpha-D-glucosamine 1-phosphate: step 1/1.</text>
</comment>
<dbReference type="InterPro" id="IPR001451">
    <property type="entry name" value="Hexapep"/>
</dbReference>
<dbReference type="UniPathway" id="UPA00113">
    <property type="reaction ID" value="UER00532"/>
</dbReference>
<evidence type="ECO:0000313" key="22">
    <source>
        <dbReference type="Proteomes" id="UP000253250"/>
    </source>
</evidence>
<evidence type="ECO:0000256" key="17">
    <source>
        <dbReference type="ARBA" id="ARBA00049628"/>
    </source>
</evidence>
<comment type="catalytic activity">
    <reaction evidence="16 18">
        <text>N-acetyl-alpha-D-glucosamine 1-phosphate + UTP + H(+) = UDP-N-acetyl-alpha-D-glucosamine + diphosphate</text>
        <dbReference type="Rhea" id="RHEA:13509"/>
        <dbReference type="ChEBI" id="CHEBI:15378"/>
        <dbReference type="ChEBI" id="CHEBI:33019"/>
        <dbReference type="ChEBI" id="CHEBI:46398"/>
        <dbReference type="ChEBI" id="CHEBI:57705"/>
        <dbReference type="ChEBI" id="CHEBI:57776"/>
        <dbReference type="EC" id="2.7.7.23"/>
    </reaction>
</comment>
<dbReference type="InterPro" id="IPR056729">
    <property type="entry name" value="GMPPB_C"/>
</dbReference>
<feature type="binding site" evidence="18">
    <location>
        <position position="368"/>
    </location>
    <ligand>
        <name>UDP-N-acetyl-alpha-D-glucosamine</name>
        <dbReference type="ChEBI" id="CHEBI:57705"/>
    </ligand>
</feature>
<feature type="binding site" evidence="18">
    <location>
        <position position="78"/>
    </location>
    <ligand>
        <name>UDP-N-acetyl-alpha-D-glucosamine</name>
        <dbReference type="ChEBI" id="CHEBI:57705"/>
    </ligand>
</feature>
<keyword evidence="14 18" id="KW-0961">Cell wall biogenesis/degradation</keyword>
<comment type="caution">
    <text evidence="21">The sequence shown here is derived from an EMBL/GenBank/DDBJ whole genome shotgun (WGS) entry which is preliminary data.</text>
</comment>
<comment type="subcellular location">
    <subcellularLocation>
        <location evidence="1 18">Cytoplasm</location>
    </subcellularLocation>
</comment>
<dbReference type="GO" id="GO:0009245">
    <property type="term" value="P:lipid A biosynthetic process"/>
    <property type="evidence" value="ECO:0007669"/>
    <property type="project" value="UniProtKB-UniRule"/>
</dbReference>
<dbReference type="EC" id="2.3.1.157" evidence="18"/>
<feature type="binding site" evidence="18">
    <location>
        <begin position="388"/>
        <end position="389"/>
    </location>
    <ligand>
        <name>acetyl-CoA</name>
        <dbReference type="ChEBI" id="CHEBI:57288"/>
    </ligand>
</feature>
<dbReference type="Pfam" id="PF25087">
    <property type="entry name" value="GMPPB_C"/>
    <property type="match status" value="1"/>
</dbReference>
<dbReference type="GO" id="GO:0008360">
    <property type="term" value="P:regulation of cell shape"/>
    <property type="evidence" value="ECO:0007669"/>
    <property type="project" value="UniProtKB-KW"/>
</dbReference>
<dbReference type="GO" id="GO:0016020">
    <property type="term" value="C:membrane"/>
    <property type="evidence" value="ECO:0007669"/>
    <property type="project" value="GOC"/>
</dbReference>
<evidence type="ECO:0000256" key="14">
    <source>
        <dbReference type="ARBA" id="ARBA00023316"/>
    </source>
</evidence>
<dbReference type="Gene3D" id="3.90.550.10">
    <property type="entry name" value="Spore Coat Polysaccharide Biosynthesis Protein SpsA, Chain A"/>
    <property type="match status" value="1"/>
</dbReference>
<keyword evidence="7 18" id="KW-0479">Metal-binding</keyword>
<feature type="region of interest" description="N-acetyltransferase" evidence="18">
    <location>
        <begin position="253"/>
        <end position="463"/>
    </location>
</feature>
<feature type="binding site" evidence="18">
    <location>
        <position position="171"/>
    </location>
    <ligand>
        <name>UDP-N-acetyl-alpha-D-glucosamine</name>
        <dbReference type="ChEBI" id="CHEBI:57705"/>
    </ligand>
</feature>
<evidence type="ECO:0000256" key="11">
    <source>
        <dbReference type="ARBA" id="ARBA00022984"/>
    </source>
</evidence>
<feature type="binding site" evidence="18">
    <location>
        <position position="229"/>
    </location>
    <ligand>
        <name>Mg(2+)</name>
        <dbReference type="ChEBI" id="CHEBI:18420"/>
    </ligand>
</feature>
<feature type="binding site" evidence="18">
    <location>
        <position position="335"/>
    </location>
    <ligand>
        <name>UDP-N-acetyl-alpha-D-glucosamine</name>
        <dbReference type="ChEBI" id="CHEBI:57705"/>
    </ligand>
</feature>
<dbReference type="GO" id="GO:0006048">
    <property type="term" value="P:UDP-N-acetylglucosamine biosynthetic process"/>
    <property type="evidence" value="ECO:0007669"/>
    <property type="project" value="UniProtKB-UniPathway"/>
</dbReference>
<gene>
    <name evidence="18 21" type="primary">glmU</name>
    <name evidence="21" type="ORF">C4900_15365</name>
</gene>
<evidence type="ECO:0000259" key="20">
    <source>
        <dbReference type="Pfam" id="PF25087"/>
    </source>
</evidence>
<evidence type="ECO:0000259" key="19">
    <source>
        <dbReference type="Pfam" id="PF12804"/>
    </source>
</evidence>
<dbReference type="GO" id="GO:0009252">
    <property type="term" value="P:peptidoglycan biosynthetic process"/>
    <property type="evidence" value="ECO:0007669"/>
    <property type="project" value="UniProtKB-UniRule"/>
</dbReference>
<keyword evidence="22" id="KW-1185">Reference proteome</keyword>
<feature type="binding site" evidence="18">
    <location>
        <position position="379"/>
    </location>
    <ligand>
        <name>UDP-N-acetyl-alpha-D-glucosamine</name>
        <dbReference type="ChEBI" id="CHEBI:57705"/>
    </ligand>
</feature>
<comment type="similarity">
    <text evidence="3 18">In the N-terminal section; belongs to the N-acetylglucosamine-1-phosphate uridyltransferase family.</text>
</comment>
<evidence type="ECO:0000256" key="15">
    <source>
        <dbReference type="ARBA" id="ARBA00048247"/>
    </source>
</evidence>
<dbReference type="InterPro" id="IPR050065">
    <property type="entry name" value="GlmU-like"/>
</dbReference>
<feature type="active site" description="Proton acceptor" evidence="18">
    <location>
        <position position="365"/>
    </location>
</feature>
<evidence type="ECO:0000256" key="6">
    <source>
        <dbReference type="ARBA" id="ARBA00022695"/>
    </source>
</evidence>
<feature type="domain" description="Mannose-1-phosphate guanyltransferase C-terminal" evidence="20">
    <location>
        <begin position="269"/>
        <end position="365"/>
    </location>
</feature>
<dbReference type="RefSeq" id="WP_065969299.1">
    <property type="nucleotide sequence ID" value="NZ_CP080624.1"/>
</dbReference>
<feature type="domain" description="MobA-like NTP transferase" evidence="19">
    <location>
        <begin position="11"/>
        <end position="194"/>
    </location>
</feature>
<evidence type="ECO:0000256" key="5">
    <source>
        <dbReference type="ARBA" id="ARBA00022679"/>
    </source>
</evidence>
<evidence type="ECO:0000256" key="1">
    <source>
        <dbReference type="ARBA" id="ARBA00004496"/>
    </source>
</evidence>
<evidence type="ECO:0000256" key="12">
    <source>
        <dbReference type="ARBA" id="ARBA00023268"/>
    </source>
</evidence>
<evidence type="ECO:0000256" key="2">
    <source>
        <dbReference type="ARBA" id="ARBA00007707"/>
    </source>
</evidence>
<keyword evidence="6 18" id="KW-0548">Nucleotidyltransferase</keyword>
<evidence type="ECO:0000313" key="21">
    <source>
        <dbReference type="EMBL" id="RCN57088.1"/>
    </source>
</evidence>
<keyword evidence="8 18" id="KW-0677">Repeat</keyword>
<accession>A0A1C2G359</accession>
<feature type="region of interest" description="Pyrophosphorylase" evidence="18">
    <location>
        <begin position="1"/>
        <end position="231"/>
    </location>
</feature>
<dbReference type="CDD" id="cd03353">
    <property type="entry name" value="LbH_GlmU_C"/>
    <property type="match status" value="1"/>
</dbReference>
<dbReference type="PANTHER" id="PTHR43584">
    <property type="entry name" value="NUCLEOTIDYL TRANSFERASE"/>
    <property type="match status" value="1"/>
</dbReference>
<feature type="binding site" evidence="18">
    <location>
        <position position="442"/>
    </location>
    <ligand>
        <name>acetyl-CoA</name>
        <dbReference type="ChEBI" id="CHEBI:57288"/>
    </ligand>
</feature>
<evidence type="ECO:0000256" key="16">
    <source>
        <dbReference type="ARBA" id="ARBA00048493"/>
    </source>
</evidence>
<comment type="cofactor">
    <cofactor evidence="18">
        <name>Mg(2+)</name>
        <dbReference type="ChEBI" id="CHEBI:18420"/>
    </cofactor>
    <text evidence="18">Binds 1 Mg(2+) ion per subunit.</text>
</comment>
<dbReference type="InterPro" id="IPR038009">
    <property type="entry name" value="GlmU_C_LbH"/>
</dbReference>
<feature type="binding site" evidence="18">
    <location>
        <position position="27"/>
    </location>
    <ligand>
        <name>UDP-N-acetyl-alpha-D-glucosamine</name>
        <dbReference type="ChEBI" id="CHEBI:57705"/>
    </ligand>
</feature>
<feature type="binding site" evidence="18">
    <location>
        <position position="425"/>
    </location>
    <ligand>
        <name>acetyl-CoA</name>
        <dbReference type="ChEBI" id="CHEBI:57288"/>
    </ligand>
</feature>
<evidence type="ECO:0000256" key="18">
    <source>
        <dbReference type="HAMAP-Rule" id="MF_01631"/>
    </source>
</evidence>
<dbReference type="GO" id="GO:0000287">
    <property type="term" value="F:magnesium ion binding"/>
    <property type="evidence" value="ECO:0007669"/>
    <property type="project" value="UniProtKB-UniRule"/>
</dbReference>
<comment type="function">
    <text evidence="17 18">Catalyzes the last two sequential reactions in the de novo biosynthetic pathway for UDP-N-acetylglucosamine (UDP-GlcNAc). The C-terminal domain catalyzes the transfer of acetyl group from acetyl coenzyme A to glucosamine-1-phosphate (GlcN-1-P) to produce N-acetylglucosamine-1-phosphate (GlcNAc-1-P), which is converted into UDP-GlcNAc by the transfer of uridine 5-monophosphate (from uridine 5-triphosphate), a reaction catalyzed by the N-terminal domain.</text>
</comment>
<dbReference type="OrthoDB" id="9775031at2"/>
<dbReference type="InterPro" id="IPR029044">
    <property type="entry name" value="Nucleotide-diphossugar_trans"/>
</dbReference>
<evidence type="ECO:0000256" key="9">
    <source>
        <dbReference type="ARBA" id="ARBA00022842"/>
    </source>
</evidence>
<feature type="binding site" evidence="18">
    <location>
        <position position="353"/>
    </location>
    <ligand>
        <name>UDP-N-acetyl-alpha-D-glucosamine</name>
        <dbReference type="ChEBI" id="CHEBI:57705"/>
    </ligand>
</feature>
<dbReference type="Pfam" id="PF12804">
    <property type="entry name" value="NTP_transf_3"/>
    <property type="match status" value="1"/>
</dbReference>
<dbReference type="AlphaFoldDB" id="A0A1C2G359"/>
<organism evidence="21 22">
    <name type="scientific">Acidiferrobacter thiooxydans</name>
    <dbReference type="NCBI Taxonomy" id="163359"/>
    <lineage>
        <taxon>Bacteria</taxon>
        <taxon>Pseudomonadati</taxon>
        <taxon>Pseudomonadota</taxon>
        <taxon>Gammaproteobacteria</taxon>
        <taxon>Acidiferrobacterales</taxon>
        <taxon>Acidiferrobacteraceae</taxon>
        <taxon>Acidiferrobacter</taxon>
    </lineage>
</organism>
<keyword evidence="11 18" id="KW-0573">Peptidoglycan synthesis</keyword>
<dbReference type="GO" id="GO:0003977">
    <property type="term" value="F:UDP-N-acetylglucosamine diphosphorylase activity"/>
    <property type="evidence" value="ECO:0007669"/>
    <property type="project" value="UniProtKB-UniRule"/>
</dbReference>
<evidence type="ECO:0000256" key="3">
    <source>
        <dbReference type="ARBA" id="ARBA00007947"/>
    </source>
</evidence>
<reference evidence="21 22" key="1">
    <citation type="submission" date="2018-02" db="EMBL/GenBank/DDBJ databases">
        <title>Insights into the biology of acidophilic members of the Acidiferrobacteraceae family derived from comparative genomic analyses.</title>
        <authorList>
            <person name="Issotta F."/>
            <person name="Thyssen C."/>
            <person name="Mena C."/>
            <person name="Moya A."/>
            <person name="Bellenberg S."/>
            <person name="Sproer C."/>
            <person name="Covarrubias P.C."/>
            <person name="Sand W."/>
            <person name="Quatrini R."/>
            <person name="Vera M."/>
        </authorList>
    </citation>
    <scope>NUCLEOTIDE SEQUENCE [LARGE SCALE GENOMIC DNA]</scope>
    <source>
        <strain evidence="22">m-1</strain>
    </source>
</reference>
<dbReference type="Gene3D" id="2.160.10.10">
    <property type="entry name" value="Hexapeptide repeat proteins"/>
    <property type="match status" value="1"/>
</dbReference>
<dbReference type="PANTHER" id="PTHR43584:SF3">
    <property type="entry name" value="BIFUNCTIONAL PROTEIN GLMU"/>
    <property type="match status" value="1"/>
</dbReference>
<comment type="subunit">
    <text evidence="18">Homotrimer.</text>
</comment>
<protein>
    <recommendedName>
        <fullName evidence="18">Bifunctional protein GlmU</fullName>
    </recommendedName>
    <domain>
        <recommendedName>
            <fullName evidence="18">UDP-N-acetylglucosamine pyrophosphorylase</fullName>
            <ecNumber evidence="18">2.7.7.23</ecNumber>
        </recommendedName>
        <alternativeName>
            <fullName evidence="18">N-acetylglucosamine-1-phosphate uridyltransferase</fullName>
        </alternativeName>
    </domain>
    <domain>
        <recommendedName>
            <fullName evidence="18">Glucosamine-1-phosphate N-acetyltransferase</fullName>
            <ecNumber evidence="18">2.3.1.157</ecNumber>
        </recommendedName>
    </domain>
</protein>
<dbReference type="InterPro" id="IPR025877">
    <property type="entry name" value="MobA-like_NTP_Trfase"/>
</dbReference>
<keyword evidence="4 18" id="KW-0963">Cytoplasm</keyword>
<dbReference type="STRING" id="163359.A9R16_09230"/>
<evidence type="ECO:0000256" key="7">
    <source>
        <dbReference type="ARBA" id="ARBA00022723"/>
    </source>
</evidence>
<dbReference type="GO" id="GO:0019134">
    <property type="term" value="F:glucosamine-1-phosphate N-acetyltransferase activity"/>
    <property type="evidence" value="ECO:0007669"/>
    <property type="project" value="UniProtKB-UniRule"/>
</dbReference>
<feature type="binding site" evidence="18">
    <location>
        <position position="229"/>
    </location>
    <ligand>
        <name>UDP-N-acetyl-alpha-D-glucosamine</name>
        <dbReference type="ChEBI" id="CHEBI:57705"/>
    </ligand>
</feature>
<keyword evidence="9 18" id="KW-0460">Magnesium</keyword>
<dbReference type="NCBIfam" id="TIGR01173">
    <property type="entry name" value="glmU"/>
    <property type="match status" value="1"/>
</dbReference>
<comment type="pathway">
    <text evidence="18">Nucleotide-sugar biosynthesis; UDP-N-acetyl-alpha-D-glucosamine biosynthesis; N-acetyl-alpha-D-glucosamine 1-phosphate from alpha-D-glucosamine 6-phosphate (route II): step 2/2.</text>
</comment>
<keyword evidence="5 18" id="KW-0808">Transferase</keyword>
<dbReference type="HAMAP" id="MF_01631">
    <property type="entry name" value="GlmU"/>
    <property type="match status" value="1"/>
</dbReference>
<feature type="binding site" evidence="18">
    <location>
        <position position="107"/>
    </location>
    <ligand>
        <name>Mg(2+)</name>
        <dbReference type="ChEBI" id="CHEBI:18420"/>
    </ligand>
</feature>